<dbReference type="EMBL" id="AMZN01000027">
    <property type="protein sequence ID" value="ELR72096.1"/>
    <property type="molecule type" value="Genomic_DNA"/>
</dbReference>
<comment type="caution">
    <text evidence="1">The sequence shown here is derived from an EMBL/GenBank/DDBJ whole genome shotgun (WGS) entry which is preliminary data.</text>
</comment>
<evidence type="ECO:0000313" key="1">
    <source>
        <dbReference type="EMBL" id="ELR72096.1"/>
    </source>
</evidence>
<evidence type="ECO:0000313" key="2">
    <source>
        <dbReference type="Proteomes" id="UP000011135"/>
    </source>
</evidence>
<keyword evidence="2" id="KW-1185">Reference proteome</keyword>
<proteinExistence type="predicted"/>
<accession>L8JSZ2</accession>
<dbReference type="AlphaFoldDB" id="L8JSZ2"/>
<dbReference type="RefSeq" id="WP_009579280.1">
    <property type="nucleotide sequence ID" value="NZ_AMZN01000027.1"/>
</dbReference>
<gene>
    <name evidence="1" type="ORF">C900_01838</name>
</gene>
<dbReference type="STRING" id="1237149.C900_01838"/>
<name>L8JSZ2_9BACT</name>
<organism evidence="1 2">
    <name type="scientific">Fulvivirga imtechensis AK7</name>
    <dbReference type="NCBI Taxonomy" id="1237149"/>
    <lineage>
        <taxon>Bacteria</taxon>
        <taxon>Pseudomonadati</taxon>
        <taxon>Bacteroidota</taxon>
        <taxon>Cytophagia</taxon>
        <taxon>Cytophagales</taxon>
        <taxon>Fulvivirgaceae</taxon>
        <taxon>Fulvivirga</taxon>
    </lineage>
</organism>
<reference evidence="1 2" key="1">
    <citation type="submission" date="2012-12" db="EMBL/GenBank/DDBJ databases">
        <title>Genome assembly of Fulvivirga imtechensis AK7.</title>
        <authorList>
            <person name="Nupur N."/>
            <person name="Khatri I."/>
            <person name="Kumar R."/>
            <person name="Subramanian S."/>
            <person name="Pinnaka A."/>
        </authorList>
    </citation>
    <scope>NUCLEOTIDE SEQUENCE [LARGE SCALE GENOMIC DNA]</scope>
    <source>
        <strain evidence="1 2">AK7</strain>
    </source>
</reference>
<dbReference type="Proteomes" id="UP000011135">
    <property type="component" value="Unassembled WGS sequence"/>
</dbReference>
<protein>
    <submittedName>
        <fullName evidence="1">Uncharacterized protein</fullName>
    </submittedName>
</protein>
<sequence>MPNLDILIDFYRSGELEHAVAKYKLLTELIADDGIELLDSEPFWEGQSSLKSTSWTYIATPLLRHPLQEVDNQNNDKFIQFLPIPPLHDVYYKSSVSNQAIPTIDHLLFLDLVLCVAEYESMFNARLDNLVMKTKEKIQSVFTLLVTFYQHKKISSWWELTERAGVSTPYSAYGELLPPLIGSEVITSKLQHENQDFSEIKNALMPDSDNVLLAFDQFVAHFTLSTLAKGLVSASQLKFCCLRDEYYVFFHEDGFLQYFWKERRWTNDPVDDVECIIFSPEDDDYIFHLNKKLAVEIPELTDQTIIKIKDPTGYFALMMDKEAHGGIYDLRTLFKVVDTGQLNWYDEVEEIQLKNLEEGLRNIENKVAAFWVGGSGYKLIAYGRLIVNNKLVRRLPETIHGACFSPNGDYLVLLEDKRGVVLETANYTPIRNFG</sequence>